<accession>A0A4R1MJQ7</accession>
<dbReference type="Gene3D" id="3.40.109.10">
    <property type="entry name" value="NADH Oxidase"/>
    <property type="match status" value="2"/>
</dbReference>
<dbReference type="Pfam" id="PF00881">
    <property type="entry name" value="Nitroreductase"/>
    <property type="match status" value="2"/>
</dbReference>
<name>A0A4R1MJQ7_9FIRM</name>
<dbReference type="PANTHER" id="PTHR43673:SF10">
    <property type="entry name" value="NADH DEHYDROGENASE_NAD(P)H NITROREDUCTASE XCC3605-RELATED"/>
    <property type="match status" value="1"/>
</dbReference>
<reference evidence="4 5" key="1">
    <citation type="submission" date="2019-03" db="EMBL/GenBank/DDBJ databases">
        <title>Genomic Encyclopedia of Type Strains, Phase IV (KMG-IV): sequencing the most valuable type-strain genomes for metagenomic binning, comparative biology and taxonomic classification.</title>
        <authorList>
            <person name="Goeker M."/>
        </authorList>
    </citation>
    <scope>NUCLEOTIDE SEQUENCE [LARGE SCALE GENOMIC DNA]</scope>
    <source>
        <strain evidence="4 5">DSM 24176</strain>
    </source>
</reference>
<dbReference type="PANTHER" id="PTHR43673">
    <property type="entry name" value="NAD(P)H NITROREDUCTASE YDGI-RELATED"/>
    <property type="match status" value="1"/>
</dbReference>
<dbReference type="OrthoDB" id="9812105at2"/>
<protein>
    <submittedName>
        <fullName evidence="4">Nitroreductase</fullName>
    </submittedName>
</protein>
<keyword evidence="5" id="KW-1185">Reference proteome</keyword>
<organism evidence="4 5">
    <name type="scientific">Natranaerovirga hydrolytica</name>
    <dbReference type="NCBI Taxonomy" id="680378"/>
    <lineage>
        <taxon>Bacteria</taxon>
        <taxon>Bacillati</taxon>
        <taxon>Bacillota</taxon>
        <taxon>Clostridia</taxon>
        <taxon>Lachnospirales</taxon>
        <taxon>Natranaerovirgaceae</taxon>
        <taxon>Natranaerovirga</taxon>
    </lineage>
</organism>
<proteinExistence type="inferred from homology"/>
<evidence type="ECO:0000259" key="3">
    <source>
        <dbReference type="Pfam" id="PF00881"/>
    </source>
</evidence>
<sequence length="173" mass="19723">MEDFFELVLNRESCRSYKGEPVKKEDLIKCIETARLAPSACNGQPWKFVIVTNDKIIEECVKLTQPFTKNAGAFIIIVEEKPSFQTKIVNKFKEQDYTQVDIGIVTSHICLAATELGMSTCMLGWFNEKKIKELLNISVSKRVRLVISVGYATNQEVKPKKRKDLSQILTFVE</sequence>
<dbReference type="RefSeq" id="WP_132282548.1">
    <property type="nucleotide sequence ID" value="NZ_SMGQ01000013.1"/>
</dbReference>
<dbReference type="Proteomes" id="UP000294545">
    <property type="component" value="Unassembled WGS sequence"/>
</dbReference>
<evidence type="ECO:0000256" key="2">
    <source>
        <dbReference type="ARBA" id="ARBA00023002"/>
    </source>
</evidence>
<gene>
    <name evidence="4" type="ORF">EDC19_1840</name>
</gene>
<comment type="caution">
    <text evidence="4">The sequence shown here is derived from an EMBL/GenBank/DDBJ whole genome shotgun (WGS) entry which is preliminary data.</text>
</comment>
<evidence type="ECO:0000313" key="4">
    <source>
        <dbReference type="EMBL" id="TCK92685.1"/>
    </source>
</evidence>
<feature type="domain" description="Nitroreductase" evidence="3">
    <location>
        <begin position="62"/>
        <end position="151"/>
    </location>
</feature>
<evidence type="ECO:0000256" key="1">
    <source>
        <dbReference type="ARBA" id="ARBA00007118"/>
    </source>
</evidence>
<comment type="similarity">
    <text evidence="1">Belongs to the nitroreductase family.</text>
</comment>
<dbReference type="InterPro" id="IPR000415">
    <property type="entry name" value="Nitroreductase-like"/>
</dbReference>
<dbReference type="InterPro" id="IPR029479">
    <property type="entry name" value="Nitroreductase"/>
</dbReference>
<dbReference type="SUPFAM" id="SSF55469">
    <property type="entry name" value="FMN-dependent nitroreductase-like"/>
    <property type="match status" value="1"/>
</dbReference>
<evidence type="ECO:0000313" key="5">
    <source>
        <dbReference type="Proteomes" id="UP000294545"/>
    </source>
</evidence>
<dbReference type="AlphaFoldDB" id="A0A4R1MJQ7"/>
<dbReference type="EMBL" id="SMGQ01000013">
    <property type="protein sequence ID" value="TCK92685.1"/>
    <property type="molecule type" value="Genomic_DNA"/>
</dbReference>
<keyword evidence="2" id="KW-0560">Oxidoreductase</keyword>
<dbReference type="GO" id="GO:0016491">
    <property type="term" value="F:oxidoreductase activity"/>
    <property type="evidence" value="ECO:0007669"/>
    <property type="project" value="UniProtKB-KW"/>
</dbReference>
<feature type="domain" description="Nitroreductase" evidence="3">
    <location>
        <begin position="9"/>
        <end position="59"/>
    </location>
</feature>